<organism evidence="13 14">
    <name type="scientific">Pseudohongiella acticola</name>
    <dbReference type="NCBI Taxonomy" id="1524254"/>
    <lineage>
        <taxon>Bacteria</taxon>
        <taxon>Pseudomonadati</taxon>
        <taxon>Pseudomonadota</taxon>
        <taxon>Gammaproteobacteria</taxon>
        <taxon>Pseudomonadales</taxon>
        <taxon>Pseudohongiellaceae</taxon>
        <taxon>Pseudohongiella</taxon>
    </lineage>
</organism>
<dbReference type="PANTHER" id="PTHR43199">
    <property type="entry name" value="GLUTATHIONE HYDROLASE"/>
    <property type="match status" value="1"/>
</dbReference>
<dbReference type="Proteomes" id="UP000175669">
    <property type="component" value="Unassembled WGS sequence"/>
</dbReference>
<sequence length="561" mass="59838">MLNRSYLTCLLALALVFSSLSQANTVAGTNGVVTSRSQIASDVGVEILQQGGNAVDAAVAVGFALAVTHPSAGNIGGGGFMVIKLEDGTVVTQDHREKAPGTAFPDMFLDTAGNVDRRKSLYSAQAAGVPGSVAGMLDALERYGSLSREAVMAPAIRLAEQGFPLTEDMASDFARVSDSMSAYPASTAIFTNNGQAWRAGELWVQSDLAESLKRISDQGRDGFYRGTTADLLVAEMQRLGGMISHDDLQSYNVEWRQPISGSYRGYDIWSMPPPSSGGALVVQMLNMLEPHDLGSLGWGTADTIHLMVEAQRRAYADRAEHMGDPDFYPVPLAMLTDKAYARERFSDMNPEQASRSEDVGAGNWPAESTETTHYSVMDKNGIAVSVTTTLNLGYGNRIVVPGAGFLLNNEMDDFSAKPGAPNAYGLLGDEANKIEPGKRMLSSMTPTIVTRDGETVLVTGSPGGSTIINTVFQVILNTLDHGMGIEEAVASPRIHHQWQPDIVRYEPNAFVDGAQEKLESMGHTELRPGGYGIGDANSILVRDGVMNAASDPRNDGGATAY</sequence>
<protein>
    <recommendedName>
        <fullName evidence="11">Glutathione hydrolase proenzyme</fullName>
        <ecNumber evidence="11">2.3.2.2</ecNumber>
        <ecNumber evidence="11">3.4.19.13</ecNumber>
    </recommendedName>
    <component>
        <recommendedName>
            <fullName evidence="11">Glutathione hydrolase large chain</fullName>
        </recommendedName>
    </component>
    <component>
        <recommendedName>
            <fullName evidence="11">Glutathione hydrolase small chain</fullName>
        </recommendedName>
    </component>
</protein>
<evidence type="ECO:0000313" key="14">
    <source>
        <dbReference type="Proteomes" id="UP000175669"/>
    </source>
</evidence>
<dbReference type="GO" id="GO:0006751">
    <property type="term" value="P:glutathione catabolic process"/>
    <property type="evidence" value="ECO:0007669"/>
    <property type="project" value="UniProtKB-UniRule"/>
</dbReference>
<comment type="catalytic activity">
    <reaction evidence="2 11">
        <text>glutathione + H2O = L-cysteinylglycine + L-glutamate</text>
        <dbReference type="Rhea" id="RHEA:28807"/>
        <dbReference type="ChEBI" id="CHEBI:15377"/>
        <dbReference type="ChEBI" id="CHEBI:29985"/>
        <dbReference type="ChEBI" id="CHEBI:57925"/>
        <dbReference type="ChEBI" id="CHEBI:61694"/>
        <dbReference type="EC" id="3.4.19.13"/>
    </reaction>
</comment>
<dbReference type="InterPro" id="IPR029055">
    <property type="entry name" value="Ntn_hydrolases_N"/>
</dbReference>
<dbReference type="Gene3D" id="1.10.246.130">
    <property type="match status" value="1"/>
</dbReference>
<feature type="binding site" evidence="10">
    <location>
        <begin position="389"/>
        <end position="391"/>
    </location>
    <ligand>
        <name>L-glutamate</name>
        <dbReference type="ChEBI" id="CHEBI:29985"/>
    </ligand>
</feature>
<evidence type="ECO:0000313" key="13">
    <source>
        <dbReference type="EMBL" id="OFE11897.1"/>
    </source>
</evidence>
<evidence type="ECO:0000256" key="10">
    <source>
        <dbReference type="PIRSR" id="PIRSR600101-2"/>
    </source>
</evidence>
<feature type="binding site" evidence="10">
    <location>
        <position position="96"/>
    </location>
    <ligand>
        <name>L-glutamate</name>
        <dbReference type="ChEBI" id="CHEBI:29985"/>
    </ligand>
</feature>
<gene>
    <name evidence="13" type="ORF">PHACT_01010</name>
</gene>
<dbReference type="InterPro" id="IPR043137">
    <property type="entry name" value="GGT_ssub_C"/>
</dbReference>
<comment type="similarity">
    <text evidence="3 11">Belongs to the gamma-glutamyltransferase family.</text>
</comment>
<dbReference type="Gene3D" id="3.60.20.40">
    <property type="match status" value="1"/>
</dbReference>
<keyword evidence="4 11" id="KW-0808">Transferase</keyword>
<feature type="binding site" evidence="10">
    <location>
        <position position="464"/>
    </location>
    <ligand>
        <name>L-glutamate</name>
        <dbReference type="ChEBI" id="CHEBI:29985"/>
    </ligand>
</feature>
<dbReference type="InterPro" id="IPR051792">
    <property type="entry name" value="GGT_bact"/>
</dbReference>
<reference evidence="14" key="1">
    <citation type="submission" date="2016-07" db="EMBL/GenBank/DDBJ databases">
        <authorList>
            <person name="Florea S."/>
            <person name="Webb J.S."/>
            <person name="Jaromczyk J."/>
            <person name="Schardl C.L."/>
        </authorList>
    </citation>
    <scope>NUCLEOTIDE SEQUENCE [LARGE SCALE GENOMIC DNA]</scope>
    <source>
        <strain evidence="14">KCTC 42131</strain>
    </source>
</reference>
<comment type="caution">
    <text evidence="13">The sequence shown here is derived from an EMBL/GenBank/DDBJ whole genome shotgun (WGS) entry which is preliminary data.</text>
</comment>
<dbReference type="STRING" id="1524254.PHACT_01010"/>
<keyword evidence="14" id="KW-1185">Reference proteome</keyword>
<dbReference type="InterPro" id="IPR000101">
    <property type="entry name" value="GGT_peptidase"/>
</dbReference>
<evidence type="ECO:0000256" key="1">
    <source>
        <dbReference type="ARBA" id="ARBA00001049"/>
    </source>
</evidence>
<accession>A0A1E8CI14</accession>
<keyword evidence="6 11" id="KW-0865">Zymogen</keyword>
<comment type="pathway">
    <text evidence="11">Sulfur metabolism; glutathione metabolism.</text>
</comment>
<feature type="active site" description="Nucleophile" evidence="9">
    <location>
        <position position="371"/>
    </location>
</feature>
<dbReference type="RefSeq" id="WP_070115522.1">
    <property type="nucleotide sequence ID" value="NZ_MASR01000001.1"/>
</dbReference>
<evidence type="ECO:0000256" key="6">
    <source>
        <dbReference type="ARBA" id="ARBA00023145"/>
    </source>
</evidence>
<comment type="catalytic activity">
    <reaction evidence="1 11">
        <text>an S-substituted glutathione + H2O = an S-substituted L-cysteinylglycine + L-glutamate</text>
        <dbReference type="Rhea" id="RHEA:59468"/>
        <dbReference type="ChEBI" id="CHEBI:15377"/>
        <dbReference type="ChEBI" id="CHEBI:29985"/>
        <dbReference type="ChEBI" id="CHEBI:90779"/>
        <dbReference type="ChEBI" id="CHEBI:143103"/>
        <dbReference type="EC" id="3.4.19.13"/>
    </reaction>
</comment>
<keyword evidence="11" id="KW-0317">Glutathione biosynthesis</keyword>
<evidence type="ECO:0000256" key="5">
    <source>
        <dbReference type="ARBA" id="ARBA00022801"/>
    </source>
</evidence>
<evidence type="ECO:0000256" key="12">
    <source>
        <dbReference type="SAM" id="SignalP"/>
    </source>
</evidence>
<comment type="catalytic activity">
    <reaction evidence="8 11">
        <text>an N-terminal (5-L-glutamyl)-[peptide] + an alpha-amino acid = 5-L-glutamyl amino acid + an N-terminal L-alpha-aminoacyl-[peptide]</text>
        <dbReference type="Rhea" id="RHEA:23904"/>
        <dbReference type="Rhea" id="RHEA-COMP:9780"/>
        <dbReference type="Rhea" id="RHEA-COMP:9795"/>
        <dbReference type="ChEBI" id="CHEBI:77644"/>
        <dbReference type="ChEBI" id="CHEBI:78597"/>
        <dbReference type="ChEBI" id="CHEBI:78599"/>
        <dbReference type="ChEBI" id="CHEBI:78608"/>
        <dbReference type="EC" id="2.3.2.2"/>
    </reaction>
</comment>
<comment type="subunit">
    <text evidence="11">This enzyme consists of two polypeptide chains, which are synthesized in precursor form from a single polypeptide.</text>
</comment>
<feature type="chain" id="PRO_5009211979" description="Glutathione hydrolase proenzyme" evidence="12">
    <location>
        <begin position="24"/>
        <end position="561"/>
    </location>
</feature>
<keyword evidence="5 11" id="KW-0378">Hydrolase</keyword>
<dbReference type="PANTHER" id="PTHR43199:SF1">
    <property type="entry name" value="GLUTATHIONE HYDROLASE PROENZYME"/>
    <property type="match status" value="1"/>
</dbReference>
<evidence type="ECO:0000256" key="4">
    <source>
        <dbReference type="ARBA" id="ARBA00022679"/>
    </source>
</evidence>
<evidence type="ECO:0000256" key="9">
    <source>
        <dbReference type="PIRSR" id="PIRSR600101-1"/>
    </source>
</evidence>
<comment type="PTM">
    <text evidence="11">Cleaved by autocatalysis into a large and a small subunit.</text>
</comment>
<feature type="signal peptide" evidence="12">
    <location>
        <begin position="1"/>
        <end position="23"/>
    </location>
</feature>
<proteinExistence type="inferred from homology"/>
<name>A0A1E8CI14_9GAMM</name>
<evidence type="ECO:0000256" key="3">
    <source>
        <dbReference type="ARBA" id="ARBA00009381"/>
    </source>
</evidence>
<dbReference type="UniPathway" id="UPA00204"/>
<evidence type="ECO:0000256" key="8">
    <source>
        <dbReference type="ARBA" id="ARBA00047417"/>
    </source>
</evidence>
<dbReference type="GO" id="GO:0036374">
    <property type="term" value="F:glutathione hydrolase activity"/>
    <property type="evidence" value="ECO:0007669"/>
    <property type="project" value="UniProtKB-UniRule"/>
</dbReference>
<dbReference type="Pfam" id="PF01019">
    <property type="entry name" value="G_glu_transpept"/>
    <property type="match status" value="1"/>
</dbReference>
<dbReference type="GO" id="GO:0006750">
    <property type="term" value="P:glutathione biosynthetic process"/>
    <property type="evidence" value="ECO:0007669"/>
    <property type="project" value="UniProtKB-KW"/>
</dbReference>
<dbReference type="NCBIfam" id="TIGR00066">
    <property type="entry name" value="g_glut_trans"/>
    <property type="match status" value="1"/>
</dbReference>
<feature type="binding site" evidence="10">
    <location>
        <begin position="442"/>
        <end position="443"/>
    </location>
    <ligand>
        <name>L-glutamate</name>
        <dbReference type="ChEBI" id="CHEBI:29985"/>
    </ligand>
</feature>
<evidence type="ECO:0000256" key="11">
    <source>
        <dbReference type="RuleBase" id="RU368036"/>
    </source>
</evidence>
<dbReference type="EC" id="3.4.19.13" evidence="11"/>
<keyword evidence="12" id="KW-0732">Signal</keyword>
<dbReference type="InterPro" id="IPR043138">
    <property type="entry name" value="GGT_lsub"/>
</dbReference>
<dbReference type="OrthoDB" id="5297205at2"/>
<dbReference type="PRINTS" id="PR01210">
    <property type="entry name" value="GGTRANSPTASE"/>
</dbReference>
<dbReference type="SUPFAM" id="SSF56235">
    <property type="entry name" value="N-terminal nucleophile aminohydrolases (Ntn hydrolases)"/>
    <property type="match status" value="1"/>
</dbReference>
<evidence type="ECO:0000256" key="2">
    <source>
        <dbReference type="ARBA" id="ARBA00001089"/>
    </source>
</evidence>
<dbReference type="EMBL" id="MASR01000001">
    <property type="protein sequence ID" value="OFE11897.1"/>
    <property type="molecule type" value="Genomic_DNA"/>
</dbReference>
<dbReference type="EC" id="2.3.2.2" evidence="11"/>
<dbReference type="GO" id="GO:0103068">
    <property type="term" value="F:leukotriene C4 gamma-glutamyl transferase activity"/>
    <property type="evidence" value="ECO:0007669"/>
    <property type="project" value="UniProtKB-EC"/>
</dbReference>
<keyword evidence="7 11" id="KW-0012">Acyltransferase</keyword>
<feature type="binding site" evidence="10">
    <location>
        <position position="413"/>
    </location>
    <ligand>
        <name>L-glutamate</name>
        <dbReference type="ChEBI" id="CHEBI:29985"/>
    </ligand>
</feature>
<evidence type="ECO:0000256" key="7">
    <source>
        <dbReference type="ARBA" id="ARBA00023315"/>
    </source>
</evidence>
<dbReference type="AlphaFoldDB" id="A0A1E8CI14"/>